<protein>
    <submittedName>
        <fullName evidence="1">Uncharacterized protein</fullName>
    </submittedName>
</protein>
<dbReference type="Proteomes" id="UP000263014">
    <property type="component" value="Unassembled WGS sequence"/>
</dbReference>
<comment type="caution">
    <text evidence="1">The sequence shown here is derived from an EMBL/GenBank/DDBJ whole genome shotgun (WGS) entry which is preliminary data.</text>
</comment>
<proteinExistence type="predicted"/>
<dbReference type="EMBL" id="QSON01000003">
    <property type="protein sequence ID" value="RGJ06108.1"/>
    <property type="molecule type" value="Genomic_DNA"/>
</dbReference>
<name>A0A374PC47_9FIRM</name>
<organism evidence="1 2">
    <name type="scientific">Hungatella hathewayi</name>
    <dbReference type="NCBI Taxonomy" id="154046"/>
    <lineage>
        <taxon>Bacteria</taxon>
        <taxon>Bacillati</taxon>
        <taxon>Bacillota</taxon>
        <taxon>Clostridia</taxon>
        <taxon>Lachnospirales</taxon>
        <taxon>Lachnospiraceae</taxon>
        <taxon>Hungatella</taxon>
    </lineage>
</organism>
<sequence length="119" mass="13644">MYGKIRILQRTGGASPDRPHRKGDIFVQYEQEDFEQLKKKVTELFEKVPVEKAFLDFTYVPGGDVLDSLKLADTRTELLIFLLDKSKEAADRETIDLIYDALNGLAEFDNLKHGMVLDH</sequence>
<evidence type="ECO:0000313" key="2">
    <source>
        <dbReference type="Proteomes" id="UP000263014"/>
    </source>
</evidence>
<accession>A0A374PC47</accession>
<dbReference type="AlphaFoldDB" id="A0A374PC47"/>
<gene>
    <name evidence="1" type="ORF">DXD79_08940</name>
</gene>
<evidence type="ECO:0000313" key="1">
    <source>
        <dbReference type="EMBL" id="RGJ06108.1"/>
    </source>
</evidence>
<reference evidence="1 2" key="1">
    <citation type="submission" date="2018-08" db="EMBL/GenBank/DDBJ databases">
        <title>A genome reference for cultivated species of the human gut microbiota.</title>
        <authorList>
            <person name="Zou Y."/>
            <person name="Xue W."/>
            <person name="Luo G."/>
        </authorList>
    </citation>
    <scope>NUCLEOTIDE SEQUENCE [LARGE SCALE GENOMIC DNA]</scope>
    <source>
        <strain evidence="1 2">TM09-12</strain>
    </source>
</reference>